<dbReference type="RefSeq" id="WP_185164933.1">
    <property type="nucleotide sequence ID" value="NZ_JACKWY010000008.1"/>
</dbReference>
<keyword evidence="1" id="KW-1133">Transmembrane helix</keyword>
<feature type="transmembrane region" description="Helical" evidence="1">
    <location>
        <begin position="12"/>
        <end position="36"/>
    </location>
</feature>
<sequence>MDNIEKGKKLFLTMAIVLLGIGLFTVIIIFFSQVSAESGFKLIQGIIRNGLQGILLYYIFKGKKWAKIINIILWSMTIVVALIGFIFLKNILFIMLLVVYCASLYIIAFSPSVKEYLKSVNN</sequence>
<evidence type="ECO:0000313" key="3">
    <source>
        <dbReference type="Proteomes" id="UP000585258"/>
    </source>
</evidence>
<evidence type="ECO:0000256" key="1">
    <source>
        <dbReference type="SAM" id="Phobius"/>
    </source>
</evidence>
<accession>A0A7X0SG50</accession>
<evidence type="ECO:0000313" key="2">
    <source>
        <dbReference type="EMBL" id="MBB6715733.1"/>
    </source>
</evidence>
<feature type="transmembrane region" description="Helical" evidence="1">
    <location>
        <begin position="67"/>
        <end position="87"/>
    </location>
</feature>
<dbReference type="AlphaFoldDB" id="A0A7X0SG50"/>
<reference evidence="2 3" key="1">
    <citation type="submission" date="2020-08" db="EMBL/GenBank/DDBJ databases">
        <title>Clostridia isolated from Swiss meat.</title>
        <authorList>
            <person name="Wambui J."/>
            <person name="Stevens M.J.A."/>
            <person name="Stephan R."/>
        </authorList>
    </citation>
    <scope>NUCLEOTIDE SEQUENCE [LARGE SCALE GENOMIC DNA]</scope>
    <source>
        <strain evidence="2 3">CM001</strain>
    </source>
</reference>
<comment type="caution">
    <text evidence="2">The sequence shown here is derived from an EMBL/GenBank/DDBJ whole genome shotgun (WGS) entry which is preliminary data.</text>
</comment>
<dbReference type="EMBL" id="JACKWY010000008">
    <property type="protein sequence ID" value="MBB6715733.1"/>
    <property type="molecule type" value="Genomic_DNA"/>
</dbReference>
<proteinExistence type="predicted"/>
<name>A0A7X0SG50_9CLOT</name>
<gene>
    <name evidence="2" type="ORF">H7E68_13565</name>
</gene>
<feature type="transmembrane region" description="Helical" evidence="1">
    <location>
        <begin position="93"/>
        <end position="113"/>
    </location>
</feature>
<keyword evidence="1" id="KW-0812">Transmembrane</keyword>
<organism evidence="2 3">
    <name type="scientific">Clostridium gasigenes</name>
    <dbReference type="NCBI Taxonomy" id="94869"/>
    <lineage>
        <taxon>Bacteria</taxon>
        <taxon>Bacillati</taxon>
        <taxon>Bacillota</taxon>
        <taxon>Clostridia</taxon>
        <taxon>Eubacteriales</taxon>
        <taxon>Clostridiaceae</taxon>
        <taxon>Clostridium</taxon>
    </lineage>
</organism>
<protein>
    <submittedName>
        <fullName evidence="2">Uncharacterized protein</fullName>
    </submittedName>
</protein>
<keyword evidence="1" id="KW-0472">Membrane</keyword>
<dbReference type="Proteomes" id="UP000585258">
    <property type="component" value="Unassembled WGS sequence"/>
</dbReference>